<name>A0AA86SZ44_9FABA</name>
<keyword evidence="2" id="KW-1185">Reference proteome</keyword>
<sequence>MDMPFPLRKIRKYFVYESNGFYEKNVRFYITALIIQSSKKLHSSIFILLLANNRNGRSSYLSKEVSIHKWTILKRLLWKYFDLRSFQKSSILTFQKDLVYGVRDHHIIAMFPITISRVNFVNLINEFQLILVTQNDSWFDQD</sequence>
<organism evidence="1 2">
    <name type="scientific">Sphenostylis stenocarpa</name>
    <dbReference type="NCBI Taxonomy" id="92480"/>
    <lineage>
        <taxon>Eukaryota</taxon>
        <taxon>Viridiplantae</taxon>
        <taxon>Streptophyta</taxon>
        <taxon>Embryophyta</taxon>
        <taxon>Tracheophyta</taxon>
        <taxon>Spermatophyta</taxon>
        <taxon>Magnoliopsida</taxon>
        <taxon>eudicotyledons</taxon>
        <taxon>Gunneridae</taxon>
        <taxon>Pentapetalae</taxon>
        <taxon>rosids</taxon>
        <taxon>fabids</taxon>
        <taxon>Fabales</taxon>
        <taxon>Fabaceae</taxon>
        <taxon>Papilionoideae</taxon>
        <taxon>50 kb inversion clade</taxon>
        <taxon>NPAAA clade</taxon>
        <taxon>indigoferoid/millettioid clade</taxon>
        <taxon>Phaseoleae</taxon>
        <taxon>Sphenostylis</taxon>
    </lineage>
</organism>
<reference evidence="1" key="1">
    <citation type="submission" date="2023-10" db="EMBL/GenBank/DDBJ databases">
        <authorList>
            <person name="Domelevo Entfellner J.-B."/>
        </authorList>
    </citation>
    <scope>NUCLEOTIDE SEQUENCE</scope>
</reference>
<gene>
    <name evidence="1" type="ORF">AYBTSS11_LOCUS16563</name>
</gene>
<accession>A0AA86SZ44</accession>
<protein>
    <submittedName>
        <fullName evidence="1">Uncharacterized protein</fullName>
    </submittedName>
</protein>
<evidence type="ECO:0000313" key="2">
    <source>
        <dbReference type="Proteomes" id="UP001189624"/>
    </source>
</evidence>
<proteinExistence type="predicted"/>
<evidence type="ECO:0000313" key="1">
    <source>
        <dbReference type="EMBL" id="CAJ1956260.1"/>
    </source>
</evidence>
<dbReference type="Proteomes" id="UP001189624">
    <property type="component" value="Chromosome 5"/>
</dbReference>
<dbReference type="Gramene" id="rna-AYBTSS11_LOCUS16563">
    <property type="protein sequence ID" value="CAJ1956260.1"/>
    <property type="gene ID" value="gene-AYBTSS11_LOCUS16563"/>
</dbReference>
<dbReference type="AlphaFoldDB" id="A0AA86SZ44"/>
<dbReference type="EMBL" id="OY731402">
    <property type="protein sequence ID" value="CAJ1956260.1"/>
    <property type="molecule type" value="Genomic_DNA"/>
</dbReference>